<evidence type="ECO:0000313" key="18">
    <source>
        <dbReference type="Proteomes" id="UP000188602"/>
    </source>
</evidence>
<dbReference type="Gene3D" id="6.10.340.10">
    <property type="match status" value="1"/>
</dbReference>
<dbReference type="InterPro" id="IPR050398">
    <property type="entry name" value="HssS/ArlS-like"/>
</dbReference>
<dbReference type="PANTHER" id="PTHR45528">
    <property type="entry name" value="SENSOR HISTIDINE KINASE CPXA"/>
    <property type="match status" value="1"/>
</dbReference>
<dbReference type="InterPro" id="IPR004358">
    <property type="entry name" value="Sig_transdc_His_kin-like_C"/>
</dbReference>
<reference evidence="17 18" key="1">
    <citation type="submission" date="2016-10" db="EMBL/GenBank/DDBJ databases">
        <title>Rodentibacter gen. nov. and new species.</title>
        <authorList>
            <person name="Christensen H."/>
        </authorList>
    </citation>
    <scope>NUCLEOTIDE SEQUENCE [LARGE SCALE GENOMIC DNA]</scope>
    <source>
        <strain evidence="17 18">Ac151</strain>
    </source>
</reference>
<dbReference type="GO" id="GO:0000155">
    <property type="term" value="F:phosphorelay sensor kinase activity"/>
    <property type="evidence" value="ECO:0007669"/>
    <property type="project" value="InterPro"/>
</dbReference>
<dbReference type="Pfam" id="PF00512">
    <property type="entry name" value="HisKA"/>
    <property type="match status" value="1"/>
</dbReference>
<dbReference type="Proteomes" id="UP000188602">
    <property type="component" value="Unassembled WGS sequence"/>
</dbReference>
<accession>A0A1V3JUV4</accession>
<dbReference type="Gene3D" id="3.30.565.10">
    <property type="entry name" value="Histidine kinase-like ATPase, C-terminal domain"/>
    <property type="match status" value="1"/>
</dbReference>
<dbReference type="EMBL" id="MLHQ01000002">
    <property type="protein sequence ID" value="OOF60086.1"/>
    <property type="molecule type" value="Genomic_DNA"/>
</dbReference>
<evidence type="ECO:0000256" key="8">
    <source>
        <dbReference type="ARBA" id="ARBA00022741"/>
    </source>
</evidence>
<comment type="caution">
    <text evidence="17">The sequence shown here is derived from an EMBL/GenBank/DDBJ whole genome shotgun (WGS) entry which is preliminary data.</text>
</comment>
<keyword evidence="12" id="KW-0902">Two-component regulatory system</keyword>
<evidence type="ECO:0000256" key="11">
    <source>
        <dbReference type="ARBA" id="ARBA00022989"/>
    </source>
</evidence>
<dbReference type="Pfam" id="PF02518">
    <property type="entry name" value="HATPase_c"/>
    <property type="match status" value="1"/>
</dbReference>
<proteinExistence type="predicted"/>
<dbReference type="InterPro" id="IPR058125">
    <property type="entry name" value="CpxA"/>
</dbReference>
<dbReference type="InterPro" id="IPR036097">
    <property type="entry name" value="HisK_dim/P_sf"/>
</dbReference>
<dbReference type="SMART" id="SM00387">
    <property type="entry name" value="HATPase_c"/>
    <property type="match status" value="1"/>
</dbReference>
<evidence type="ECO:0000259" key="16">
    <source>
        <dbReference type="PROSITE" id="PS50885"/>
    </source>
</evidence>
<keyword evidence="8" id="KW-0547">Nucleotide-binding</keyword>
<keyword evidence="13 14" id="KW-0472">Membrane</keyword>
<keyword evidence="7 14" id="KW-0812">Transmembrane</keyword>
<dbReference type="Gene3D" id="1.10.287.130">
    <property type="match status" value="1"/>
</dbReference>
<feature type="domain" description="Histidine kinase" evidence="15">
    <location>
        <begin position="249"/>
        <end position="466"/>
    </location>
</feature>
<evidence type="ECO:0000256" key="13">
    <source>
        <dbReference type="ARBA" id="ARBA00023136"/>
    </source>
</evidence>
<dbReference type="SUPFAM" id="SSF47384">
    <property type="entry name" value="Homodimeric domain of signal transducing histidine kinase"/>
    <property type="match status" value="1"/>
</dbReference>
<evidence type="ECO:0000256" key="1">
    <source>
        <dbReference type="ARBA" id="ARBA00000085"/>
    </source>
</evidence>
<organism evidence="17 18">
    <name type="scientific">Rodentibacter myodis</name>
    <dbReference type="NCBI Taxonomy" id="1907939"/>
    <lineage>
        <taxon>Bacteria</taxon>
        <taxon>Pseudomonadati</taxon>
        <taxon>Pseudomonadota</taxon>
        <taxon>Gammaproteobacteria</taxon>
        <taxon>Pasteurellales</taxon>
        <taxon>Pasteurellaceae</taxon>
        <taxon>Rodentibacter</taxon>
    </lineage>
</organism>
<dbReference type="GO" id="GO:0005524">
    <property type="term" value="F:ATP binding"/>
    <property type="evidence" value="ECO:0007669"/>
    <property type="project" value="UniProtKB-KW"/>
</dbReference>
<comment type="catalytic activity">
    <reaction evidence="1">
        <text>ATP + protein L-histidine = ADP + protein N-phospho-L-histidine.</text>
        <dbReference type="EC" id="2.7.13.3"/>
    </reaction>
</comment>
<keyword evidence="5" id="KW-0597">Phosphoprotein</keyword>
<evidence type="ECO:0000256" key="7">
    <source>
        <dbReference type="ARBA" id="ARBA00022692"/>
    </source>
</evidence>
<name>A0A1V3JUV4_9PAST</name>
<comment type="subcellular location">
    <subcellularLocation>
        <location evidence="2">Cell membrane</location>
        <topology evidence="2">Multi-pass membrane protein</topology>
    </subcellularLocation>
</comment>
<keyword evidence="11 14" id="KW-1133">Transmembrane helix</keyword>
<keyword evidence="10" id="KW-0067">ATP-binding</keyword>
<keyword evidence="6" id="KW-0808">Transferase</keyword>
<keyword evidence="9 17" id="KW-0418">Kinase</keyword>
<evidence type="ECO:0000256" key="4">
    <source>
        <dbReference type="ARBA" id="ARBA00022475"/>
    </source>
</evidence>
<dbReference type="InterPro" id="IPR003661">
    <property type="entry name" value="HisK_dim/P_dom"/>
</dbReference>
<dbReference type="SMART" id="SM00304">
    <property type="entry name" value="HAMP"/>
    <property type="match status" value="1"/>
</dbReference>
<dbReference type="STRING" id="1907939.BKL49_01085"/>
<feature type="transmembrane region" description="Helical" evidence="14">
    <location>
        <begin position="12"/>
        <end position="37"/>
    </location>
</feature>
<evidence type="ECO:0000256" key="6">
    <source>
        <dbReference type="ARBA" id="ARBA00022679"/>
    </source>
</evidence>
<keyword evidence="4" id="KW-1003">Cell membrane</keyword>
<dbReference type="NCBIfam" id="NF007007">
    <property type="entry name" value="PRK09470.1"/>
    <property type="match status" value="1"/>
</dbReference>
<dbReference type="PROSITE" id="PS50885">
    <property type="entry name" value="HAMP"/>
    <property type="match status" value="1"/>
</dbReference>
<evidence type="ECO:0000256" key="12">
    <source>
        <dbReference type="ARBA" id="ARBA00023012"/>
    </source>
</evidence>
<keyword evidence="18" id="KW-1185">Reference proteome</keyword>
<dbReference type="Pfam" id="PF00672">
    <property type="entry name" value="HAMP"/>
    <property type="match status" value="1"/>
</dbReference>
<dbReference type="FunFam" id="3.30.565.10:FF:000011">
    <property type="entry name" value="Sensor histidine kinase CpxA"/>
    <property type="match status" value="1"/>
</dbReference>
<dbReference type="CDD" id="cd06225">
    <property type="entry name" value="HAMP"/>
    <property type="match status" value="1"/>
</dbReference>
<dbReference type="PROSITE" id="PS50109">
    <property type="entry name" value="HIS_KIN"/>
    <property type="match status" value="1"/>
</dbReference>
<dbReference type="InterPro" id="IPR005467">
    <property type="entry name" value="His_kinase_dom"/>
</dbReference>
<dbReference type="OrthoDB" id="9804645at2"/>
<dbReference type="InterPro" id="IPR036890">
    <property type="entry name" value="HATPase_C_sf"/>
</dbReference>
<feature type="transmembrane region" description="Helical" evidence="14">
    <location>
        <begin position="168"/>
        <end position="190"/>
    </location>
</feature>
<protein>
    <recommendedName>
        <fullName evidence="3">histidine kinase</fullName>
        <ecNumber evidence="3">2.7.13.3</ecNumber>
    </recommendedName>
</protein>
<dbReference type="PRINTS" id="PR00344">
    <property type="entry name" value="BCTRLSENSOR"/>
</dbReference>
<gene>
    <name evidence="17" type="ORF">BKL49_01085</name>
</gene>
<evidence type="ECO:0000256" key="3">
    <source>
        <dbReference type="ARBA" id="ARBA00012438"/>
    </source>
</evidence>
<dbReference type="EC" id="2.7.13.3" evidence="3"/>
<dbReference type="AlphaFoldDB" id="A0A1V3JUV4"/>
<evidence type="ECO:0000256" key="14">
    <source>
        <dbReference type="SAM" id="Phobius"/>
    </source>
</evidence>
<dbReference type="CDD" id="cd00082">
    <property type="entry name" value="HisKA"/>
    <property type="match status" value="1"/>
</dbReference>
<dbReference type="InterPro" id="IPR003660">
    <property type="entry name" value="HAMP_dom"/>
</dbReference>
<dbReference type="SUPFAM" id="SSF55874">
    <property type="entry name" value="ATPase domain of HSP90 chaperone/DNA topoisomerase II/histidine kinase"/>
    <property type="match status" value="1"/>
</dbReference>
<evidence type="ECO:0000256" key="5">
    <source>
        <dbReference type="ARBA" id="ARBA00022553"/>
    </source>
</evidence>
<sequence>MLRQTKFSLNHLTIRTFSVFWLAFLVMLAFLMALPYLDNRLYSNLQPNEIAGYQQKLVESVRTHKIKLLLSEVPLLPIDRFCESRPVVYDPYRKEIFGAFSEEKPYLYRFAKHSSDFAHPMRKNFNDIQIAGPFQVNIDDFDEPFSLFFISHVDAHEEILRYMIDNPLILFILTLIITTPLLWWFTYTIVKPIYRLQKAANNIALGNFTIDPRLSHDGPLELRQVGQRFNRMATVINELISNQQKLMSSISHEMKTPLTRLQLATSLLRHQTGDNKAIQRIEKEILRMDKMINELLLISRQQMNTQIERALFPAEKIWSDVIQDATFEAEQRQIEFKKSINLPQDRDIFLNGNVDLLQSAVENVIRNALKYTTDKIKLSIFLQEEEEEEFLRIRIDDNGSGVHPNEFEKIFRPFYRVDEARTRSTGGTGLGLAIVSNVINAHQGKAWAEKSPLGGLAVIISLPLWLNK</sequence>
<dbReference type="PANTHER" id="PTHR45528:SF1">
    <property type="entry name" value="SENSOR HISTIDINE KINASE CPXA"/>
    <property type="match status" value="1"/>
</dbReference>
<dbReference type="GO" id="GO:0005886">
    <property type="term" value="C:plasma membrane"/>
    <property type="evidence" value="ECO:0007669"/>
    <property type="project" value="UniProtKB-SubCell"/>
</dbReference>
<feature type="domain" description="HAMP" evidence="16">
    <location>
        <begin position="187"/>
        <end position="241"/>
    </location>
</feature>
<dbReference type="SMART" id="SM00388">
    <property type="entry name" value="HisKA"/>
    <property type="match status" value="1"/>
</dbReference>
<evidence type="ECO:0000256" key="10">
    <source>
        <dbReference type="ARBA" id="ARBA00022840"/>
    </source>
</evidence>
<evidence type="ECO:0000256" key="2">
    <source>
        <dbReference type="ARBA" id="ARBA00004651"/>
    </source>
</evidence>
<evidence type="ECO:0000259" key="15">
    <source>
        <dbReference type="PROSITE" id="PS50109"/>
    </source>
</evidence>
<evidence type="ECO:0000256" key="9">
    <source>
        <dbReference type="ARBA" id="ARBA00022777"/>
    </source>
</evidence>
<evidence type="ECO:0000313" key="17">
    <source>
        <dbReference type="EMBL" id="OOF60086.1"/>
    </source>
</evidence>
<dbReference type="RefSeq" id="WP_077422800.1">
    <property type="nucleotide sequence ID" value="NZ_MLHQ01000002.1"/>
</dbReference>
<dbReference type="InterPro" id="IPR003594">
    <property type="entry name" value="HATPase_dom"/>
</dbReference>